<name>A0AAV7EIN4_ARIFI</name>
<sequence length="118" mass="12290">MDMSWREGAESAAAANGVTDKSSRSRDALVGGGGTGFGVGGFGSSGQVVILASFRPRSGQVFAVVVPDSRAPALPPLLTTVQGPPDGANHGRKLCGLCNGVIKRLRFGLWLMYMLRDK</sequence>
<feature type="region of interest" description="Disordered" evidence="1">
    <location>
        <begin position="1"/>
        <end position="27"/>
    </location>
</feature>
<proteinExistence type="predicted"/>
<accession>A0AAV7EIN4</accession>
<keyword evidence="3" id="KW-1185">Reference proteome</keyword>
<protein>
    <submittedName>
        <fullName evidence="2">Uncharacterized protein</fullName>
    </submittedName>
</protein>
<gene>
    <name evidence="2" type="ORF">H6P81_008583</name>
</gene>
<evidence type="ECO:0000313" key="3">
    <source>
        <dbReference type="Proteomes" id="UP000825729"/>
    </source>
</evidence>
<dbReference type="EMBL" id="JAINDJ010000004">
    <property type="protein sequence ID" value="KAG9448618.1"/>
    <property type="molecule type" value="Genomic_DNA"/>
</dbReference>
<organism evidence="2 3">
    <name type="scientific">Aristolochia fimbriata</name>
    <name type="common">White veined hardy Dutchman's pipe vine</name>
    <dbReference type="NCBI Taxonomy" id="158543"/>
    <lineage>
        <taxon>Eukaryota</taxon>
        <taxon>Viridiplantae</taxon>
        <taxon>Streptophyta</taxon>
        <taxon>Embryophyta</taxon>
        <taxon>Tracheophyta</taxon>
        <taxon>Spermatophyta</taxon>
        <taxon>Magnoliopsida</taxon>
        <taxon>Magnoliidae</taxon>
        <taxon>Piperales</taxon>
        <taxon>Aristolochiaceae</taxon>
        <taxon>Aristolochia</taxon>
    </lineage>
</organism>
<reference evidence="2 3" key="1">
    <citation type="submission" date="2021-07" db="EMBL/GenBank/DDBJ databases">
        <title>The Aristolochia fimbriata genome: insights into angiosperm evolution, floral development and chemical biosynthesis.</title>
        <authorList>
            <person name="Jiao Y."/>
        </authorList>
    </citation>
    <scope>NUCLEOTIDE SEQUENCE [LARGE SCALE GENOMIC DNA]</scope>
    <source>
        <strain evidence="2">IBCAS-2021</strain>
        <tissue evidence="2">Leaf</tissue>
    </source>
</reference>
<comment type="caution">
    <text evidence="2">The sequence shown here is derived from an EMBL/GenBank/DDBJ whole genome shotgun (WGS) entry which is preliminary data.</text>
</comment>
<dbReference type="Proteomes" id="UP000825729">
    <property type="component" value="Unassembled WGS sequence"/>
</dbReference>
<evidence type="ECO:0000256" key="1">
    <source>
        <dbReference type="SAM" id="MobiDB-lite"/>
    </source>
</evidence>
<evidence type="ECO:0000313" key="2">
    <source>
        <dbReference type="EMBL" id="KAG9448618.1"/>
    </source>
</evidence>
<dbReference type="AlphaFoldDB" id="A0AAV7EIN4"/>